<dbReference type="EMBL" id="JAMTCK010000003">
    <property type="protein sequence ID" value="MCP2164494.1"/>
    <property type="molecule type" value="Genomic_DNA"/>
</dbReference>
<dbReference type="RefSeq" id="WP_253768211.1">
    <property type="nucleotide sequence ID" value="NZ_JAMTCK010000003.1"/>
</dbReference>
<keyword evidence="1" id="KW-1133">Transmembrane helix</keyword>
<gene>
    <name evidence="2" type="ORF">LX83_001334</name>
</gene>
<proteinExistence type="predicted"/>
<evidence type="ECO:0000313" key="2">
    <source>
        <dbReference type="EMBL" id="MCP2164494.1"/>
    </source>
</evidence>
<feature type="transmembrane region" description="Helical" evidence="1">
    <location>
        <begin position="25"/>
        <end position="48"/>
    </location>
</feature>
<accession>A0AAE3KFK0</accession>
<feature type="transmembrane region" description="Helical" evidence="1">
    <location>
        <begin position="225"/>
        <end position="252"/>
    </location>
</feature>
<protein>
    <submittedName>
        <fullName evidence="2">Uncharacterized protein</fullName>
    </submittedName>
</protein>
<dbReference type="AlphaFoldDB" id="A0AAE3KFK0"/>
<organism evidence="2 3">
    <name type="scientific">Goodfellowiella coeruleoviolacea</name>
    <dbReference type="NCBI Taxonomy" id="334858"/>
    <lineage>
        <taxon>Bacteria</taxon>
        <taxon>Bacillati</taxon>
        <taxon>Actinomycetota</taxon>
        <taxon>Actinomycetes</taxon>
        <taxon>Pseudonocardiales</taxon>
        <taxon>Pseudonocardiaceae</taxon>
        <taxon>Goodfellowiella</taxon>
    </lineage>
</organism>
<keyword evidence="1" id="KW-0812">Transmembrane</keyword>
<dbReference type="Proteomes" id="UP001206128">
    <property type="component" value="Unassembled WGS sequence"/>
</dbReference>
<name>A0AAE3KFK0_9PSEU</name>
<feature type="transmembrane region" description="Helical" evidence="1">
    <location>
        <begin position="54"/>
        <end position="72"/>
    </location>
</feature>
<evidence type="ECO:0000256" key="1">
    <source>
        <dbReference type="SAM" id="Phobius"/>
    </source>
</evidence>
<evidence type="ECO:0000313" key="3">
    <source>
        <dbReference type="Proteomes" id="UP001206128"/>
    </source>
</evidence>
<feature type="transmembrane region" description="Helical" evidence="1">
    <location>
        <begin position="176"/>
        <end position="198"/>
    </location>
</feature>
<sequence>MNTGDTVTELGSVISRHQVANDRRWRTAAVVLAIGVLLAIGGVLLLGAGSGRTTGFVIGLAVVSLALGLVQVGKAIRGGSGEYLEVRADGLVHGSAKRTRSWGWDQVAYVEVRERPATAPLAKYFGLNYRAWIGLSDGAKIRVDGFTDRPDLFVRELHNCCASAFRPEGPGGWVRLVWAYPVLSAACVGGIVWIVNYINHLDDVARQADANSEAVQVPEASDTTFMFLGLGSAALGFLALVFVIFFFMALVLRRRR</sequence>
<keyword evidence="1" id="KW-0472">Membrane</keyword>
<comment type="caution">
    <text evidence="2">The sequence shown here is derived from an EMBL/GenBank/DDBJ whole genome shotgun (WGS) entry which is preliminary data.</text>
</comment>
<keyword evidence="3" id="KW-1185">Reference proteome</keyword>
<reference evidence="2" key="1">
    <citation type="submission" date="2022-06" db="EMBL/GenBank/DDBJ databases">
        <title>Genomic Encyclopedia of Archaeal and Bacterial Type Strains, Phase II (KMG-II): from individual species to whole genera.</title>
        <authorList>
            <person name="Goeker M."/>
        </authorList>
    </citation>
    <scope>NUCLEOTIDE SEQUENCE</scope>
    <source>
        <strain evidence="2">DSM 43935</strain>
    </source>
</reference>